<keyword evidence="1" id="KW-1133">Transmembrane helix</keyword>
<dbReference type="Proteomes" id="UP000178068">
    <property type="component" value="Unassembled WGS sequence"/>
</dbReference>
<accession>A0A1G1WNS7</accession>
<reference evidence="2 3" key="1">
    <citation type="journal article" date="2016" name="Nat. Commun.">
        <title>Thousands of microbial genomes shed light on interconnected biogeochemical processes in an aquifer system.</title>
        <authorList>
            <person name="Anantharaman K."/>
            <person name="Brown C.T."/>
            <person name="Hug L.A."/>
            <person name="Sharon I."/>
            <person name="Castelle C.J."/>
            <person name="Probst A.J."/>
            <person name="Thomas B.C."/>
            <person name="Singh A."/>
            <person name="Wilkins M.J."/>
            <person name="Karaoz U."/>
            <person name="Brodie E.L."/>
            <person name="Williams K.H."/>
            <person name="Hubbard S.S."/>
            <person name="Banfield J.F."/>
        </authorList>
    </citation>
    <scope>NUCLEOTIDE SEQUENCE [LARGE SCALE GENOMIC DNA]</scope>
</reference>
<protein>
    <submittedName>
        <fullName evidence="2">Uncharacterized protein</fullName>
    </submittedName>
</protein>
<keyword evidence="1" id="KW-0472">Membrane</keyword>
<name>A0A1G1WNS7_9BACT</name>
<evidence type="ECO:0000313" key="3">
    <source>
        <dbReference type="Proteomes" id="UP000178068"/>
    </source>
</evidence>
<feature type="transmembrane region" description="Helical" evidence="1">
    <location>
        <begin position="37"/>
        <end position="59"/>
    </location>
</feature>
<dbReference type="AlphaFoldDB" id="A0A1G1WNS7"/>
<comment type="caution">
    <text evidence="2">The sequence shown here is derived from an EMBL/GenBank/DDBJ whole genome shotgun (WGS) entry which is preliminary data.</text>
</comment>
<proteinExistence type="predicted"/>
<keyword evidence="1" id="KW-0812">Transmembrane</keyword>
<evidence type="ECO:0000313" key="2">
    <source>
        <dbReference type="EMBL" id="OGY29395.1"/>
    </source>
</evidence>
<evidence type="ECO:0000256" key="1">
    <source>
        <dbReference type="SAM" id="Phobius"/>
    </source>
</evidence>
<feature type="transmembrane region" description="Helical" evidence="1">
    <location>
        <begin position="12"/>
        <end position="31"/>
    </location>
</feature>
<gene>
    <name evidence="2" type="ORF">A3F35_01545</name>
</gene>
<dbReference type="EMBL" id="MHCZ01000034">
    <property type="protein sequence ID" value="OGY29395.1"/>
    <property type="molecule type" value="Genomic_DNA"/>
</dbReference>
<sequence length="64" mass="7203">MDQKTQSRGPSLSAFWMILVIVLAFVAFVLLRVVIGFILSAIIPALVIAGIIFVVLWWWNRSSK</sequence>
<organism evidence="2 3">
    <name type="scientific">Candidatus Woykebacteria bacterium RIFCSPHIGHO2_12_FULL_45_10</name>
    <dbReference type="NCBI Taxonomy" id="1802603"/>
    <lineage>
        <taxon>Bacteria</taxon>
        <taxon>Candidatus Woykeibacteriota</taxon>
    </lineage>
</organism>